<dbReference type="KEGG" id="kan:IMCC3317_01670"/>
<keyword evidence="3" id="KW-1185">Reference proteome</keyword>
<organism evidence="2 3">
    <name type="scientific">Kordia antarctica</name>
    <dbReference type="NCBI Taxonomy" id="1218801"/>
    <lineage>
        <taxon>Bacteria</taxon>
        <taxon>Pseudomonadati</taxon>
        <taxon>Bacteroidota</taxon>
        <taxon>Flavobacteriia</taxon>
        <taxon>Flavobacteriales</taxon>
        <taxon>Flavobacteriaceae</taxon>
        <taxon>Kordia</taxon>
    </lineage>
</organism>
<dbReference type="AlphaFoldDB" id="A0A7L4ZDG4"/>
<dbReference type="EMBL" id="CP019288">
    <property type="protein sequence ID" value="QHI34823.1"/>
    <property type="molecule type" value="Genomic_DNA"/>
</dbReference>
<feature type="signal peptide" evidence="1">
    <location>
        <begin position="1"/>
        <end position="23"/>
    </location>
</feature>
<keyword evidence="1" id="KW-0732">Signal</keyword>
<evidence type="ECO:0008006" key="4">
    <source>
        <dbReference type="Google" id="ProtNLM"/>
    </source>
</evidence>
<accession>A0A7L4ZDG4</accession>
<feature type="chain" id="PRO_5029620392" description="Lipoprotein" evidence="1">
    <location>
        <begin position="24"/>
        <end position="193"/>
    </location>
</feature>
<evidence type="ECO:0000313" key="2">
    <source>
        <dbReference type="EMBL" id="QHI34823.1"/>
    </source>
</evidence>
<evidence type="ECO:0000313" key="3">
    <source>
        <dbReference type="Proteomes" id="UP000464657"/>
    </source>
</evidence>
<name>A0A7L4ZDG4_9FLAO</name>
<proteinExistence type="predicted"/>
<sequence>MNYKTIFKISTLLLLFSLFTNCATTLNKSPKSKNKTASFEAKKLILEVDSLIRISESMEYSTKPVVKRITEGSLKIFDSLKIEIGTGSFLRNMYTNQEKDEVVKADYSQTINYIYDASKNIDHTKEQIKTIIYYKNEKPYYATYNERKFNKESLTADDTYYFEFNTENIKENDSEKKIRKYVLYLSEDIISDK</sequence>
<evidence type="ECO:0000256" key="1">
    <source>
        <dbReference type="SAM" id="SignalP"/>
    </source>
</evidence>
<dbReference type="Proteomes" id="UP000464657">
    <property type="component" value="Chromosome"/>
</dbReference>
<protein>
    <recommendedName>
        <fullName evidence="4">Lipoprotein</fullName>
    </recommendedName>
</protein>
<gene>
    <name evidence="2" type="ORF">IMCC3317_01670</name>
</gene>
<reference evidence="2 3" key="1">
    <citation type="journal article" date="2013" name="Int. J. Syst. Evol. Microbiol.">
        <title>Kordia antarctica sp. nov., isolated from Antarctic seawater.</title>
        <authorList>
            <person name="Baek K."/>
            <person name="Choi A."/>
            <person name="Kang I."/>
            <person name="Lee K."/>
            <person name="Cho J.C."/>
        </authorList>
    </citation>
    <scope>NUCLEOTIDE SEQUENCE [LARGE SCALE GENOMIC DNA]</scope>
    <source>
        <strain evidence="2 3">IMCC3317</strain>
    </source>
</reference>